<gene>
    <name evidence="6" type="ORF">HPP92_011598</name>
</gene>
<dbReference type="Gene3D" id="1.20.5.440">
    <property type="entry name" value="ATP synthase delta/epsilon subunit, C-terminal domain"/>
    <property type="match status" value="1"/>
</dbReference>
<dbReference type="PANTHER" id="PTHR31172:SF3">
    <property type="entry name" value="STOMATAL CLOSURE-RELATED ACTIN-BINDING PROTEIN 1"/>
    <property type="match status" value="1"/>
</dbReference>
<dbReference type="Pfam" id="PF16709">
    <property type="entry name" value="SCAB-Ig"/>
    <property type="match status" value="1"/>
</dbReference>
<dbReference type="Gene3D" id="2.30.29.140">
    <property type="match status" value="1"/>
</dbReference>
<proteinExistence type="predicted"/>
<feature type="domain" description="Stomatal closure-related actin-binding protein actin-binding" evidence="3">
    <location>
        <begin position="56"/>
        <end position="98"/>
    </location>
</feature>
<dbReference type="PANTHER" id="PTHR31172">
    <property type="entry name" value="STOMATAL CLOSURE-RELATED ACTIN-BINDING PROTEIN 1"/>
    <property type="match status" value="1"/>
</dbReference>
<accession>A0A835R339</accession>
<sequence length="496" mass="55568">MTRTARSIGFGSVMHKEALRSVSSDVNFASTRFPNYTISANNALVELNEDPKIPSLKEVVAKETAQLLEQQQRLSVRDLAKRFEKGLATAAKLSNEARSREVASLDCHVLLKKLRDMLEKLRDRVVGRNKDDVDEAISMVEALAAQLSQIEGELFLEKEEVKKLAAFLKEATEDAKKVIEEERARAHTEIGNARAAVKKIEQDLNEQDKLARSGDKQDLEELRKEVQEARRIKMLHQPTRVMDMEHEIQALRTQLVEKSMYTIQLNKELEMRKKAEENNTCSYELKGLESLGSCLQIISQRENSLDFSGCLVQWYRVYPGDGKKELISGATNATYAPEPFDVSCFLEAEVVVRGKRETLRTTKPIDPAAGLGGYLESLLRKSEAEFNVVVLKMNGNDLLSNSLHVFHVGKLRLKLSKGKSTKAKEFYSSAMQLCGVRCGGTAAAQSLFWHAKKGLSFTIAFECSRERNVAIMLARRFAYDCNIVLAGPNDRCSGSA</sequence>
<evidence type="ECO:0000259" key="4">
    <source>
        <dbReference type="Pfam" id="PF16712"/>
    </source>
</evidence>
<evidence type="ECO:0000313" key="6">
    <source>
        <dbReference type="EMBL" id="KAG0483514.1"/>
    </source>
</evidence>
<protein>
    <recommendedName>
        <fullName evidence="8">Stomatal closure-related actin-binding protein 1</fullName>
    </recommendedName>
</protein>
<feature type="domain" description="Stomatal closure-related actin-binding protein PH" evidence="5">
    <location>
        <begin position="383"/>
        <end position="490"/>
    </location>
</feature>
<evidence type="ECO:0000259" key="3">
    <source>
        <dbReference type="Pfam" id="PF16711"/>
    </source>
</evidence>
<evidence type="ECO:0000313" key="7">
    <source>
        <dbReference type="Proteomes" id="UP000639772"/>
    </source>
</evidence>
<dbReference type="InterPro" id="IPR032009">
    <property type="entry name" value="SCAB_CC"/>
</dbReference>
<dbReference type="Gene3D" id="2.60.40.2700">
    <property type="match status" value="1"/>
</dbReference>
<evidence type="ECO:0000256" key="1">
    <source>
        <dbReference type="SAM" id="Coils"/>
    </source>
</evidence>
<name>A0A835R339_VANPL</name>
<dbReference type="EMBL" id="JADCNM010000005">
    <property type="protein sequence ID" value="KAG0483514.1"/>
    <property type="molecule type" value="Genomic_DNA"/>
</dbReference>
<keyword evidence="1" id="KW-0175">Coiled coil</keyword>
<evidence type="ECO:0008006" key="8">
    <source>
        <dbReference type="Google" id="ProtNLM"/>
    </source>
</evidence>
<dbReference type="OrthoDB" id="2014217at2759"/>
<comment type="caution">
    <text evidence="6">The sequence shown here is derived from an EMBL/GenBank/DDBJ whole genome shotgun (WGS) entry which is preliminary data.</text>
</comment>
<dbReference type="InterPro" id="IPR032012">
    <property type="entry name" value="SCAB-ABD"/>
</dbReference>
<feature type="domain" description="Stomatal closure-related actin-binding protein coiled-coil" evidence="4">
    <location>
        <begin position="102"/>
        <end position="269"/>
    </location>
</feature>
<reference evidence="6 7" key="1">
    <citation type="journal article" date="2020" name="Nat. Food">
        <title>A phased Vanilla planifolia genome enables genetic improvement of flavour and production.</title>
        <authorList>
            <person name="Hasing T."/>
            <person name="Tang H."/>
            <person name="Brym M."/>
            <person name="Khazi F."/>
            <person name="Huang T."/>
            <person name="Chambers A.H."/>
        </authorList>
    </citation>
    <scope>NUCLEOTIDE SEQUENCE [LARGE SCALE GENOMIC DNA]</scope>
    <source>
        <tissue evidence="6">Leaf</tissue>
    </source>
</reference>
<evidence type="ECO:0000259" key="2">
    <source>
        <dbReference type="Pfam" id="PF16709"/>
    </source>
</evidence>
<dbReference type="InterPro" id="IPR039640">
    <property type="entry name" value="SCAB"/>
</dbReference>
<dbReference type="GO" id="GO:0003779">
    <property type="term" value="F:actin binding"/>
    <property type="evidence" value="ECO:0007669"/>
    <property type="project" value="InterPro"/>
</dbReference>
<dbReference type="Pfam" id="PF16712">
    <property type="entry name" value="SCAB_CC"/>
    <property type="match status" value="1"/>
</dbReference>
<dbReference type="Pfam" id="PF16711">
    <property type="entry name" value="SCAB-ABD"/>
    <property type="match status" value="1"/>
</dbReference>
<feature type="coiled-coil region" evidence="1">
    <location>
        <begin position="111"/>
        <end position="232"/>
    </location>
</feature>
<evidence type="ECO:0000259" key="5">
    <source>
        <dbReference type="Pfam" id="PF17684"/>
    </source>
</evidence>
<feature type="domain" description="Stomatal closure-related actin-binding protein Ig" evidence="2">
    <location>
        <begin position="283"/>
        <end position="380"/>
    </location>
</feature>
<dbReference type="InterPro" id="IPR041144">
    <property type="entry name" value="SCAB-PH"/>
</dbReference>
<dbReference type="AlphaFoldDB" id="A0A835R339"/>
<dbReference type="GO" id="GO:0010119">
    <property type="term" value="P:regulation of stomatal movement"/>
    <property type="evidence" value="ECO:0007669"/>
    <property type="project" value="InterPro"/>
</dbReference>
<organism evidence="6 7">
    <name type="scientific">Vanilla planifolia</name>
    <name type="common">Vanilla</name>
    <dbReference type="NCBI Taxonomy" id="51239"/>
    <lineage>
        <taxon>Eukaryota</taxon>
        <taxon>Viridiplantae</taxon>
        <taxon>Streptophyta</taxon>
        <taxon>Embryophyta</taxon>
        <taxon>Tracheophyta</taxon>
        <taxon>Spermatophyta</taxon>
        <taxon>Magnoliopsida</taxon>
        <taxon>Liliopsida</taxon>
        <taxon>Asparagales</taxon>
        <taxon>Orchidaceae</taxon>
        <taxon>Vanilloideae</taxon>
        <taxon>Vanilleae</taxon>
        <taxon>Vanilla</taxon>
    </lineage>
</organism>
<dbReference type="Pfam" id="PF17684">
    <property type="entry name" value="SCAB-PH"/>
    <property type="match status" value="1"/>
</dbReference>
<dbReference type="GO" id="GO:0007015">
    <property type="term" value="P:actin filament organization"/>
    <property type="evidence" value="ECO:0007669"/>
    <property type="project" value="InterPro"/>
</dbReference>
<dbReference type="Proteomes" id="UP000639772">
    <property type="component" value="Unassembled WGS sequence"/>
</dbReference>
<dbReference type="InterPro" id="IPR032015">
    <property type="entry name" value="SCAB-Ig"/>
</dbReference>